<sequence>MEKPFMEASELIEEIATNNFQWPNDIINPKKVARIFESNALSIMFAQVAVFSKNLNII</sequence>
<name>A0A2I0XD56_9ASPA</name>
<accession>A0A2I0XD56</accession>
<reference evidence="1 2" key="1">
    <citation type="journal article" date="2016" name="Sci. Rep.">
        <title>The Dendrobium catenatum Lindl. genome sequence provides insights into polysaccharide synthase, floral development and adaptive evolution.</title>
        <authorList>
            <person name="Zhang G.Q."/>
            <person name="Xu Q."/>
            <person name="Bian C."/>
            <person name="Tsai W.C."/>
            <person name="Yeh C.M."/>
            <person name="Liu K.W."/>
            <person name="Yoshida K."/>
            <person name="Zhang L.S."/>
            <person name="Chang S.B."/>
            <person name="Chen F."/>
            <person name="Shi Y."/>
            <person name="Su Y.Y."/>
            <person name="Zhang Y.Q."/>
            <person name="Chen L.J."/>
            <person name="Yin Y."/>
            <person name="Lin M."/>
            <person name="Huang H."/>
            <person name="Deng H."/>
            <person name="Wang Z.W."/>
            <person name="Zhu S.L."/>
            <person name="Zhao X."/>
            <person name="Deng C."/>
            <person name="Niu S.C."/>
            <person name="Huang J."/>
            <person name="Wang M."/>
            <person name="Liu G.H."/>
            <person name="Yang H.J."/>
            <person name="Xiao X.J."/>
            <person name="Hsiao Y.Y."/>
            <person name="Wu W.L."/>
            <person name="Chen Y.Y."/>
            <person name="Mitsuda N."/>
            <person name="Ohme-Takagi M."/>
            <person name="Luo Y.B."/>
            <person name="Van de Peer Y."/>
            <person name="Liu Z.J."/>
        </authorList>
    </citation>
    <scope>NUCLEOTIDE SEQUENCE [LARGE SCALE GENOMIC DNA]</scope>
    <source>
        <tissue evidence="1">The whole plant</tissue>
    </source>
</reference>
<dbReference type="AlphaFoldDB" id="A0A2I0XD56"/>
<reference evidence="1 2" key="2">
    <citation type="journal article" date="2017" name="Nature">
        <title>The Apostasia genome and the evolution of orchids.</title>
        <authorList>
            <person name="Zhang G.Q."/>
            <person name="Liu K.W."/>
            <person name="Li Z."/>
            <person name="Lohaus R."/>
            <person name="Hsiao Y.Y."/>
            <person name="Niu S.C."/>
            <person name="Wang J.Y."/>
            <person name="Lin Y.C."/>
            <person name="Xu Q."/>
            <person name="Chen L.J."/>
            <person name="Yoshida K."/>
            <person name="Fujiwara S."/>
            <person name="Wang Z.W."/>
            <person name="Zhang Y.Q."/>
            <person name="Mitsuda N."/>
            <person name="Wang M."/>
            <person name="Liu G.H."/>
            <person name="Pecoraro L."/>
            <person name="Huang H.X."/>
            <person name="Xiao X.J."/>
            <person name="Lin M."/>
            <person name="Wu X.Y."/>
            <person name="Wu W.L."/>
            <person name="Chen Y.Y."/>
            <person name="Chang S.B."/>
            <person name="Sakamoto S."/>
            <person name="Ohme-Takagi M."/>
            <person name="Yagi M."/>
            <person name="Zeng S.J."/>
            <person name="Shen C.Y."/>
            <person name="Yeh C.M."/>
            <person name="Luo Y.B."/>
            <person name="Tsai W.C."/>
            <person name="Van de Peer Y."/>
            <person name="Liu Z.J."/>
        </authorList>
    </citation>
    <scope>NUCLEOTIDE SEQUENCE [LARGE SCALE GENOMIC DNA]</scope>
    <source>
        <tissue evidence="1">The whole plant</tissue>
    </source>
</reference>
<dbReference type="EMBL" id="KZ501963">
    <property type="protein sequence ID" value="PKU85842.1"/>
    <property type="molecule type" value="Genomic_DNA"/>
</dbReference>
<protein>
    <submittedName>
        <fullName evidence="1">Uncharacterized protein</fullName>
    </submittedName>
</protein>
<evidence type="ECO:0000313" key="2">
    <source>
        <dbReference type="Proteomes" id="UP000233837"/>
    </source>
</evidence>
<evidence type="ECO:0000313" key="1">
    <source>
        <dbReference type="EMBL" id="PKU85842.1"/>
    </source>
</evidence>
<organism evidence="1 2">
    <name type="scientific">Dendrobium catenatum</name>
    <dbReference type="NCBI Taxonomy" id="906689"/>
    <lineage>
        <taxon>Eukaryota</taxon>
        <taxon>Viridiplantae</taxon>
        <taxon>Streptophyta</taxon>
        <taxon>Embryophyta</taxon>
        <taxon>Tracheophyta</taxon>
        <taxon>Spermatophyta</taxon>
        <taxon>Magnoliopsida</taxon>
        <taxon>Liliopsida</taxon>
        <taxon>Asparagales</taxon>
        <taxon>Orchidaceae</taxon>
        <taxon>Epidendroideae</taxon>
        <taxon>Malaxideae</taxon>
        <taxon>Dendrobiinae</taxon>
        <taxon>Dendrobium</taxon>
    </lineage>
</organism>
<keyword evidence="2" id="KW-1185">Reference proteome</keyword>
<proteinExistence type="predicted"/>
<dbReference type="Proteomes" id="UP000233837">
    <property type="component" value="Unassembled WGS sequence"/>
</dbReference>
<gene>
    <name evidence="1" type="ORF">MA16_Dca012498</name>
</gene>